<sequence>MKKLILAAAVSGVLVGCGSDDVEKALSTELSSFEARNAAEDILEATSLLVKDILAKCNITASTDTCSQSYDPDALDDFDGNEAGLEITTSNSVIMLTSNDSGKYFEYSPFLEKLRISYSSEGDLDHYLKIDISNYPSIKVDFDAHNINDDGNFGSSAETLDYDFNGTNQLSGKISVSKDDFTCSDNDC</sequence>
<dbReference type="Proteomes" id="UP000092741">
    <property type="component" value="Chromosome 1"/>
</dbReference>
<gene>
    <name evidence="1" type="ORF">BA890_04625</name>
</gene>
<evidence type="ECO:0000313" key="1">
    <source>
        <dbReference type="EMBL" id="ANQ12070.1"/>
    </source>
</evidence>
<accession>A0AAN0Y2F3</accession>
<dbReference type="AlphaFoldDB" id="A0AAN0Y2F3"/>
<dbReference type="EMBL" id="CP016345">
    <property type="protein sequence ID" value="ANQ12070.1"/>
    <property type="molecule type" value="Genomic_DNA"/>
</dbReference>
<evidence type="ECO:0008006" key="3">
    <source>
        <dbReference type="Google" id="ProtNLM"/>
    </source>
</evidence>
<proteinExistence type="predicted"/>
<protein>
    <recommendedName>
        <fullName evidence="3">Lipoprotein</fullName>
    </recommendedName>
</protein>
<evidence type="ECO:0000313" key="2">
    <source>
        <dbReference type="Proteomes" id="UP000092741"/>
    </source>
</evidence>
<dbReference type="KEGG" id="vna:PN96_08725"/>
<organism evidence="1 2">
    <name type="scientific">Vibrio natriegens NBRC 15636 = ATCC 14048 = DSM 759</name>
    <dbReference type="NCBI Taxonomy" id="1219067"/>
    <lineage>
        <taxon>Bacteria</taxon>
        <taxon>Pseudomonadati</taxon>
        <taxon>Pseudomonadota</taxon>
        <taxon>Gammaproteobacteria</taxon>
        <taxon>Vibrionales</taxon>
        <taxon>Vibrionaceae</taxon>
        <taxon>Vibrio</taxon>
    </lineage>
</organism>
<reference evidence="1 2" key="1">
    <citation type="submission" date="2016-07" db="EMBL/GenBank/DDBJ databases">
        <title>Developing Vibrio natriegens as a novel, fast-growing host for biotechnology.</title>
        <authorList>
            <person name="Weinstock M.T."/>
            <person name="Hesek E.D."/>
            <person name="Wilson C.M."/>
            <person name="Gibson D.G."/>
        </authorList>
    </citation>
    <scope>NUCLEOTIDE SEQUENCE [LARGE SCALE GENOMIC DNA]</scope>
    <source>
        <strain evidence="1 2">ATCC 14048</strain>
    </source>
</reference>
<name>A0AAN0Y2F3_VIBNA</name>
<dbReference type="PROSITE" id="PS51257">
    <property type="entry name" value="PROKAR_LIPOPROTEIN"/>
    <property type="match status" value="1"/>
</dbReference>
<dbReference type="RefSeq" id="WP_005495314.1">
    <property type="nucleotide sequence ID" value="NZ_ATFJ01000001.1"/>
</dbReference>
<keyword evidence="2" id="KW-1185">Reference proteome</keyword>
<dbReference type="GeneID" id="70912879"/>